<dbReference type="RefSeq" id="WP_117722224.1">
    <property type="nucleotide sequence ID" value="NZ_CAUGOG010000035.1"/>
</dbReference>
<accession>A0A413INE8</accession>
<protein>
    <submittedName>
        <fullName evidence="4">FecR family protein</fullName>
    </submittedName>
</protein>
<sequence>MDLLKKRLDIARLVAEELTGTIDEKNRIVLSRWLDEDERHRKEYTNILESLKTGNEVWKDQERGRQLMESRWRAVKSHTVRKTGRWITWSKYAAVVLLFVSIGIFWLVNEEKQQEMEDITVAKIEHGSMKAQLVLANGKKVDLRPETNLQLEEVGGTRILTSDNRVKYSGKDSLAGQPAEVKYNTLIVPRGGEFSLELADGTRVWLNAESRLRYPVVFMGEERKVEMEGEVYFEVAKNREKPFIVTVNGVDIRVLGTSFNVSAYQEEVVTTLVEGKVQLKRGDEQVVLSPNQQAIWSDDKFKVKQVDARNYVLWKEGIFYFEDVDLERILDDMARWYNVNIFYMNSTLKKMKFSVEIKRYENINEILRRIEQTKRVKFEIKDRTINVYE</sequence>
<dbReference type="PANTHER" id="PTHR30273">
    <property type="entry name" value="PERIPLASMIC SIGNAL SENSOR AND SIGMA FACTOR ACTIVATOR FECR-RELATED"/>
    <property type="match status" value="1"/>
</dbReference>
<name>A0A413INE8_9BACT</name>
<evidence type="ECO:0000259" key="2">
    <source>
        <dbReference type="Pfam" id="PF04773"/>
    </source>
</evidence>
<organism evidence="4 5">
    <name type="scientific">Butyricimonas virosa</name>
    <dbReference type="NCBI Taxonomy" id="544645"/>
    <lineage>
        <taxon>Bacteria</taxon>
        <taxon>Pseudomonadati</taxon>
        <taxon>Bacteroidota</taxon>
        <taxon>Bacteroidia</taxon>
        <taxon>Bacteroidales</taxon>
        <taxon>Odoribacteraceae</taxon>
        <taxon>Butyricimonas</taxon>
    </lineage>
</organism>
<keyword evidence="1" id="KW-1133">Transmembrane helix</keyword>
<dbReference type="Gene3D" id="2.60.120.1440">
    <property type="match status" value="1"/>
</dbReference>
<keyword evidence="1" id="KW-0812">Transmembrane</keyword>
<gene>
    <name evidence="4" type="ORF">DXA50_09575</name>
</gene>
<dbReference type="InterPro" id="IPR012373">
    <property type="entry name" value="Ferrdict_sens_TM"/>
</dbReference>
<proteinExistence type="predicted"/>
<evidence type="ECO:0000259" key="3">
    <source>
        <dbReference type="Pfam" id="PF16344"/>
    </source>
</evidence>
<dbReference type="Gene3D" id="3.55.50.30">
    <property type="match status" value="1"/>
</dbReference>
<dbReference type="InterPro" id="IPR032508">
    <property type="entry name" value="FecR_C"/>
</dbReference>
<feature type="domain" description="Protein FecR C-terminal" evidence="3">
    <location>
        <begin position="319"/>
        <end position="386"/>
    </location>
</feature>
<comment type="caution">
    <text evidence="4">The sequence shown here is derived from an EMBL/GenBank/DDBJ whole genome shotgun (WGS) entry which is preliminary data.</text>
</comment>
<reference evidence="4 5" key="1">
    <citation type="submission" date="2018-08" db="EMBL/GenBank/DDBJ databases">
        <title>A genome reference for cultivated species of the human gut microbiota.</title>
        <authorList>
            <person name="Zou Y."/>
            <person name="Xue W."/>
            <person name="Luo G."/>
        </authorList>
    </citation>
    <scope>NUCLEOTIDE SEQUENCE [LARGE SCALE GENOMIC DNA]</scope>
    <source>
        <strain evidence="4 5">OF02-7</strain>
    </source>
</reference>
<dbReference type="OrthoDB" id="1098493at2"/>
<dbReference type="AlphaFoldDB" id="A0A413INE8"/>
<dbReference type="Pfam" id="PF16344">
    <property type="entry name" value="FecR_C"/>
    <property type="match status" value="1"/>
</dbReference>
<dbReference type="EMBL" id="QSCR01000014">
    <property type="protein sequence ID" value="RGY17859.1"/>
    <property type="molecule type" value="Genomic_DNA"/>
</dbReference>
<evidence type="ECO:0000313" key="4">
    <source>
        <dbReference type="EMBL" id="RGY17859.1"/>
    </source>
</evidence>
<feature type="domain" description="FecR protein" evidence="2">
    <location>
        <begin position="188"/>
        <end position="278"/>
    </location>
</feature>
<dbReference type="Pfam" id="PF04773">
    <property type="entry name" value="FecR"/>
    <property type="match status" value="1"/>
</dbReference>
<dbReference type="FunFam" id="2.60.120.1440:FF:000001">
    <property type="entry name" value="Putative anti-sigma factor"/>
    <property type="match status" value="1"/>
</dbReference>
<feature type="transmembrane region" description="Helical" evidence="1">
    <location>
        <begin position="89"/>
        <end position="108"/>
    </location>
</feature>
<dbReference type="InterPro" id="IPR006860">
    <property type="entry name" value="FecR"/>
</dbReference>
<dbReference type="PANTHER" id="PTHR30273:SF2">
    <property type="entry name" value="PROTEIN FECR"/>
    <property type="match status" value="1"/>
</dbReference>
<evidence type="ECO:0000313" key="5">
    <source>
        <dbReference type="Proteomes" id="UP000286063"/>
    </source>
</evidence>
<dbReference type="Proteomes" id="UP000286063">
    <property type="component" value="Unassembled WGS sequence"/>
</dbReference>
<keyword evidence="1" id="KW-0472">Membrane</keyword>
<evidence type="ECO:0000256" key="1">
    <source>
        <dbReference type="SAM" id="Phobius"/>
    </source>
</evidence>
<dbReference type="GO" id="GO:0016989">
    <property type="term" value="F:sigma factor antagonist activity"/>
    <property type="evidence" value="ECO:0007669"/>
    <property type="project" value="TreeGrafter"/>
</dbReference>